<feature type="compositionally biased region" description="Basic and acidic residues" evidence="1">
    <location>
        <begin position="77"/>
        <end position="95"/>
    </location>
</feature>
<feature type="region of interest" description="Disordered" evidence="1">
    <location>
        <begin position="166"/>
        <end position="186"/>
    </location>
</feature>
<protein>
    <submittedName>
        <fullName evidence="2">Uncharacterized protein</fullName>
    </submittedName>
</protein>
<feature type="compositionally biased region" description="Basic and acidic residues" evidence="1">
    <location>
        <begin position="125"/>
        <end position="142"/>
    </location>
</feature>
<evidence type="ECO:0000256" key="1">
    <source>
        <dbReference type="SAM" id="MobiDB-lite"/>
    </source>
</evidence>
<sequence length="265" mass="29908">MLHPETANEAHSGTCNRSTKRLAFGSFTKRASRSRAHFEPNTSWLANSELDCHPYCDLETIDAVHGLERRWKRKHRVESTSQRDSENRRRQDLHEGKKRRKKKWGEVKREEGDEHGGGSIGSDSGGDHHDGGGHNYGHDGEARDFRKKGWGMAGGPTAVLRAETRISHRESKPSPNSTPHPNSHSHKLIKRITASFDRKVIERLHKHFLSRGASVDFGSKALELLELRDGAKIHNQADPLFASPDIQGSFSLKDIPMNRPSKINW</sequence>
<accession>A0A6V7P4P2</accession>
<evidence type="ECO:0000313" key="2">
    <source>
        <dbReference type="EMBL" id="CAD1825815.1"/>
    </source>
</evidence>
<organism evidence="2">
    <name type="scientific">Ananas comosus var. bracteatus</name>
    <name type="common">red pineapple</name>
    <dbReference type="NCBI Taxonomy" id="296719"/>
    <lineage>
        <taxon>Eukaryota</taxon>
        <taxon>Viridiplantae</taxon>
        <taxon>Streptophyta</taxon>
        <taxon>Embryophyta</taxon>
        <taxon>Tracheophyta</taxon>
        <taxon>Spermatophyta</taxon>
        <taxon>Magnoliopsida</taxon>
        <taxon>Liliopsida</taxon>
        <taxon>Poales</taxon>
        <taxon>Bromeliaceae</taxon>
        <taxon>Bromelioideae</taxon>
        <taxon>Ananas</taxon>
    </lineage>
</organism>
<feature type="compositionally biased region" description="Basic and acidic residues" evidence="1">
    <location>
        <begin position="104"/>
        <end position="116"/>
    </location>
</feature>
<feature type="compositionally biased region" description="Low complexity" evidence="1">
    <location>
        <begin position="173"/>
        <end position="182"/>
    </location>
</feature>
<feature type="region of interest" description="Disordered" evidence="1">
    <location>
        <begin position="71"/>
        <end position="142"/>
    </location>
</feature>
<dbReference type="AlphaFoldDB" id="A0A6V7P4P2"/>
<reference evidence="2" key="1">
    <citation type="submission" date="2020-07" db="EMBL/GenBank/DDBJ databases">
        <authorList>
            <person name="Lin J."/>
        </authorList>
    </citation>
    <scope>NUCLEOTIDE SEQUENCE</scope>
</reference>
<name>A0A6V7P4P2_ANACO</name>
<dbReference type="EMBL" id="LR862145">
    <property type="protein sequence ID" value="CAD1825815.1"/>
    <property type="molecule type" value="Genomic_DNA"/>
</dbReference>
<proteinExistence type="predicted"/>
<gene>
    <name evidence="2" type="ORF">CB5_LOCUS9026</name>
</gene>